<evidence type="ECO:0000313" key="2">
    <source>
        <dbReference type="Proteomes" id="UP001161438"/>
    </source>
</evidence>
<name>A0AA35IZS2_SACMI</name>
<reference evidence="1" key="1">
    <citation type="submission" date="2022-10" db="EMBL/GenBank/DDBJ databases">
        <authorList>
            <person name="Byrne P K."/>
        </authorList>
    </citation>
    <scope>NUCLEOTIDE SEQUENCE</scope>
    <source>
        <strain evidence="1">IFO1815</strain>
    </source>
</reference>
<organism evidence="1 2">
    <name type="scientific">Saccharomyces mikatae IFO 1815</name>
    <dbReference type="NCBI Taxonomy" id="226126"/>
    <lineage>
        <taxon>Eukaryota</taxon>
        <taxon>Fungi</taxon>
        <taxon>Dikarya</taxon>
        <taxon>Ascomycota</taxon>
        <taxon>Saccharomycotina</taxon>
        <taxon>Saccharomycetes</taxon>
        <taxon>Saccharomycetales</taxon>
        <taxon>Saccharomycetaceae</taxon>
        <taxon>Saccharomyces</taxon>
    </lineage>
</organism>
<protein>
    <recommendedName>
        <fullName evidence="3">YGR168C-like protein</fullName>
    </recommendedName>
</protein>
<dbReference type="Proteomes" id="UP001161438">
    <property type="component" value="Chromosome 6"/>
</dbReference>
<accession>A0AA35IZS2</accession>
<dbReference type="EMBL" id="OX365762">
    <property type="protein sequence ID" value="CAI4038856.1"/>
    <property type="molecule type" value="Genomic_DNA"/>
</dbReference>
<evidence type="ECO:0008006" key="3">
    <source>
        <dbReference type="Google" id="ProtNLM"/>
    </source>
</evidence>
<dbReference type="AlphaFoldDB" id="A0AA35IZS2"/>
<proteinExistence type="predicted"/>
<sequence>MKHSLSNGAGTVFSGFEQMFRRLSLLLNKKRTRQLIIILKKIIQVFGINLVFYINKWKLKRVQGANIRINDIMPWLKESTILILLNILYPTLKKVQFLKSDYVHWTSMVGMSLMLTKGEAPSWIFAHLLVEALYSKLKATRPAQWAEKSLPLATLVKFKQIFVCLAVIVLSSKLDKNSLSFHALFDRRSFLTDFFTINAIFTISTIYRKILKFFFTSGTKTNRKDHNHNFRNFSELLGVKNHADWPISSSNLKHVIDRLSEIHEVTIEDKYTNLNEKIINSGFIKVIFPSLRWTILRQCIGYSFVTKRGKLMDNKLRCIVMLLTFTLIDPTNKMRIDSFFVRSFAKFLTNVYLKRYWHYNFQKYVLFFLFQFSIT</sequence>
<dbReference type="RefSeq" id="XP_056081971.1">
    <property type="nucleotide sequence ID" value="XM_056222262.1"/>
</dbReference>
<dbReference type="GeneID" id="80918067"/>
<evidence type="ECO:0000313" key="1">
    <source>
        <dbReference type="EMBL" id="CAI4038856.1"/>
    </source>
</evidence>
<keyword evidence="2" id="KW-1185">Reference proteome</keyword>
<gene>
    <name evidence="1" type="primary">SMKI06G2060</name>
    <name evidence="1" type="ORF">SMKI_06G2060</name>
</gene>